<proteinExistence type="predicted"/>
<dbReference type="GeneID" id="18810886"/>
<dbReference type="EMBL" id="GL945430">
    <property type="protein sequence ID" value="EGO28582.1"/>
    <property type="molecule type" value="Genomic_DNA"/>
</dbReference>
<accession>F8NLG5</accession>
<sequence length="99" mass="11121">MEVEVVDSMLLSIIRKRKAGAPLFDSEETTSSLDSQKSKSRLEVRKLLFLAHMLPDVVVLLQHTTKDKMQPGIPPSQTQKLLQESYIYSIEPNLGSPDP</sequence>
<dbReference type="Proteomes" id="UP000008064">
    <property type="component" value="Unassembled WGS sequence"/>
</dbReference>
<gene>
    <name evidence="1" type="ORF">SERLADRAFT_380453</name>
</gene>
<dbReference type="HOGENOM" id="CLU_2321797_0_0_1"/>
<protein>
    <submittedName>
        <fullName evidence="1">Uncharacterized protein</fullName>
    </submittedName>
</protein>
<organism>
    <name type="scientific">Serpula lacrymans var. lacrymans (strain S7.9)</name>
    <name type="common">Dry rot fungus</name>
    <dbReference type="NCBI Taxonomy" id="578457"/>
    <lineage>
        <taxon>Eukaryota</taxon>
        <taxon>Fungi</taxon>
        <taxon>Dikarya</taxon>
        <taxon>Basidiomycota</taxon>
        <taxon>Agaricomycotina</taxon>
        <taxon>Agaricomycetes</taxon>
        <taxon>Agaricomycetidae</taxon>
        <taxon>Boletales</taxon>
        <taxon>Coniophorineae</taxon>
        <taxon>Serpulaceae</taxon>
        <taxon>Serpula</taxon>
    </lineage>
</organism>
<name>F8NLG5_SERL9</name>
<evidence type="ECO:0000313" key="1">
    <source>
        <dbReference type="EMBL" id="EGO28582.1"/>
    </source>
</evidence>
<dbReference type="KEGG" id="sla:SERLADRAFT_380453"/>
<dbReference type="AlphaFoldDB" id="F8NLG5"/>
<reference evidence="1" key="1">
    <citation type="submission" date="2011-04" db="EMBL/GenBank/DDBJ databases">
        <title>Evolution of plant cell wall degrading machinery underlies the functional diversity of forest fungi.</title>
        <authorList>
            <consortium name="US DOE Joint Genome Institute (JGI-PGF)"/>
            <person name="Eastwood D.C."/>
            <person name="Floudas D."/>
            <person name="Binder M."/>
            <person name="Majcherczyk A."/>
            <person name="Schneider P."/>
            <person name="Aerts A."/>
            <person name="Asiegbu F.O."/>
            <person name="Baker S.E."/>
            <person name="Barry K."/>
            <person name="Bendiksby M."/>
            <person name="Blumentritt M."/>
            <person name="Coutinho P.M."/>
            <person name="Cullen D."/>
            <person name="Cullen D."/>
            <person name="Gathman A."/>
            <person name="Goodell B."/>
            <person name="Henrissat B."/>
            <person name="Ihrmark K."/>
            <person name="Kauserud H."/>
            <person name="Kohler A."/>
            <person name="LaButti K."/>
            <person name="Lapidus A."/>
            <person name="Lavin J.L."/>
            <person name="Lee Y.-H."/>
            <person name="Lindquist E."/>
            <person name="Lilly W."/>
            <person name="Lucas S."/>
            <person name="Morin E."/>
            <person name="Murat C."/>
            <person name="Oguiza J.A."/>
            <person name="Park J."/>
            <person name="Pisabarro A.G."/>
            <person name="Riley R."/>
            <person name="Rosling A."/>
            <person name="Salamov A."/>
            <person name="Schmidt O."/>
            <person name="Schmutz J."/>
            <person name="Skrede I."/>
            <person name="Stenlid J."/>
            <person name="Wiebenga A."/>
            <person name="Xie X."/>
            <person name="Kues U."/>
            <person name="Hibbett D.S."/>
            <person name="Hoffmeister D."/>
            <person name="Hogberg N."/>
            <person name="Martin F."/>
            <person name="Grigoriev I.V."/>
            <person name="Watkinson S.C."/>
        </authorList>
    </citation>
    <scope>NUCLEOTIDE SEQUENCE</scope>
    <source>
        <strain evidence="1">S7.9</strain>
    </source>
</reference>
<dbReference type="RefSeq" id="XP_007314781.1">
    <property type="nucleotide sequence ID" value="XM_007314719.1"/>
</dbReference>